<evidence type="ECO:0000313" key="3">
    <source>
        <dbReference type="EMBL" id="CAL6106948.1"/>
    </source>
</evidence>
<accession>A0AA86NRZ4</accession>
<feature type="region of interest" description="Disordered" evidence="1">
    <location>
        <begin position="85"/>
        <end position="116"/>
    </location>
</feature>
<reference evidence="2" key="1">
    <citation type="submission" date="2023-06" db="EMBL/GenBank/DDBJ databases">
        <authorList>
            <person name="Kurt Z."/>
        </authorList>
    </citation>
    <scope>NUCLEOTIDE SEQUENCE</scope>
</reference>
<reference evidence="3 4" key="2">
    <citation type="submission" date="2024-07" db="EMBL/GenBank/DDBJ databases">
        <authorList>
            <person name="Akdeniz Z."/>
        </authorList>
    </citation>
    <scope>NUCLEOTIDE SEQUENCE [LARGE SCALE GENOMIC DNA]</scope>
</reference>
<sequence length="142" mass="16520">MEYEEIQKMKLFFFNISKGTQYVTSIKFHSQIPKKVKNITIPRRTKELSIFKNKLLQTISTAATLVFQVNQRAKVPIRAKSQEILESQNQQNSKQTDQQKNKQVKAKRRRTRSDRIRWIFPSTTGYEAASPTRSMLPAKACA</sequence>
<feature type="compositionally biased region" description="Low complexity" evidence="1">
    <location>
        <begin position="88"/>
        <end position="98"/>
    </location>
</feature>
<gene>
    <name evidence="2" type="ORF">HINF_LOCUS11873</name>
    <name evidence="3" type="ORF">HINF_LOCUS74111</name>
</gene>
<keyword evidence="4" id="KW-1185">Reference proteome</keyword>
<evidence type="ECO:0000256" key="1">
    <source>
        <dbReference type="SAM" id="MobiDB-lite"/>
    </source>
</evidence>
<feature type="compositionally biased region" description="Basic residues" evidence="1">
    <location>
        <begin position="102"/>
        <end position="112"/>
    </location>
</feature>
<comment type="caution">
    <text evidence="2">The sequence shown here is derived from an EMBL/GenBank/DDBJ whole genome shotgun (WGS) entry which is preliminary data.</text>
</comment>
<dbReference type="EMBL" id="CAXDID020000622">
    <property type="protein sequence ID" value="CAL6106948.1"/>
    <property type="molecule type" value="Genomic_DNA"/>
</dbReference>
<organism evidence="2">
    <name type="scientific">Hexamita inflata</name>
    <dbReference type="NCBI Taxonomy" id="28002"/>
    <lineage>
        <taxon>Eukaryota</taxon>
        <taxon>Metamonada</taxon>
        <taxon>Diplomonadida</taxon>
        <taxon>Hexamitidae</taxon>
        <taxon>Hexamitinae</taxon>
        <taxon>Hexamita</taxon>
    </lineage>
</organism>
<evidence type="ECO:0000313" key="2">
    <source>
        <dbReference type="EMBL" id="CAI9924228.1"/>
    </source>
</evidence>
<dbReference type="AlphaFoldDB" id="A0AA86NRZ4"/>
<proteinExistence type="predicted"/>
<evidence type="ECO:0000313" key="4">
    <source>
        <dbReference type="Proteomes" id="UP001642409"/>
    </source>
</evidence>
<name>A0AA86NRZ4_9EUKA</name>
<dbReference type="Proteomes" id="UP001642409">
    <property type="component" value="Unassembled WGS sequence"/>
</dbReference>
<dbReference type="EMBL" id="CATOUU010000308">
    <property type="protein sequence ID" value="CAI9924228.1"/>
    <property type="molecule type" value="Genomic_DNA"/>
</dbReference>
<protein>
    <submittedName>
        <fullName evidence="3">Hypothetical_protein</fullName>
    </submittedName>
</protein>